<comment type="caution">
    <text evidence="10">The sequence shown here is derived from an EMBL/GenBank/DDBJ whole genome shotgun (WGS) entry which is preliminary data.</text>
</comment>
<feature type="domain" description="Plastocyanin-like" evidence="7">
    <location>
        <begin position="211"/>
        <end position="338"/>
    </location>
</feature>
<evidence type="ECO:0000259" key="7">
    <source>
        <dbReference type="Pfam" id="PF00394"/>
    </source>
</evidence>
<dbReference type="InterPro" id="IPR001117">
    <property type="entry name" value="Cu-oxidase_2nd"/>
</dbReference>
<dbReference type="InterPro" id="IPR033138">
    <property type="entry name" value="Cu_oxidase_CS"/>
</dbReference>
<protein>
    <submittedName>
        <fullName evidence="10">Laccase</fullName>
    </submittedName>
</protein>
<dbReference type="PROSITE" id="PS00080">
    <property type="entry name" value="MULTICOPPER_OXIDASE2"/>
    <property type="match status" value="1"/>
</dbReference>
<dbReference type="InterPro" id="IPR002355">
    <property type="entry name" value="Cu_oxidase_Cu_BS"/>
</dbReference>
<name>A0A559M574_9HELO</name>
<keyword evidence="6" id="KW-1133">Transmembrane helix</keyword>
<evidence type="ECO:0000256" key="1">
    <source>
        <dbReference type="ARBA" id="ARBA00010609"/>
    </source>
</evidence>
<dbReference type="Pfam" id="PF00394">
    <property type="entry name" value="Cu-oxidase"/>
    <property type="match status" value="1"/>
</dbReference>
<feature type="domain" description="Plastocyanin-like" evidence="9">
    <location>
        <begin position="82"/>
        <end position="195"/>
    </location>
</feature>
<dbReference type="InterPro" id="IPR011707">
    <property type="entry name" value="Cu-oxidase-like_N"/>
</dbReference>
<evidence type="ECO:0000256" key="6">
    <source>
        <dbReference type="SAM" id="Phobius"/>
    </source>
</evidence>
<reference evidence="10 11" key="1">
    <citation type="submission" date="2018-05" db="EMBL/GenBank/DDBJ databases">
        <title>Genome sequencing and assembly of the regulated plant pathogen Lachnellula willkommii and related sister species for the development of diagnostic species identification markers.</title>
        <authorList>
            <person name="Giroux E."/>
            <person name="Bilodeau G."/>
        </authorList>
    </citation>
    <scope>NUCLEOTIDE SEQUENCE [LARGE SCALE GENOMIC DNA]</scope>
    <source>
        <strain evidence="10 11">CBS 172.35</strain>
    </source>
</reference>
<dbReference type="InterPro" id="IPR008972">
    <property type="entry name" value="Cupredoxin"/>
</dbReference>
<dbReference type="Pfam" id="PF07732">
    <property type="entry name" value="Cu-oxidase_3"/>
    <property type="match status" value="1"/>
</dbReference>
<dbReference type="Proteomes" id="UP000315522">
    <property type="component" value="Unassembled WGS sequence"/>
</dbReference>
<feature type="region of interest" description="Disordered" evidence="5">
    <location>
        <begin position="372"/>
        <end position="393"/>
    </location>
</feature>
<dbReference type="SUPFAM" id="SSF49503">
    <property type="entry name" value="Cupredoxins"/>
    <property type="match status" value="3"/>
</dbReference>
<dbReference type="GO" id="GO:0005507">
    <property type="term" value="F:copper ion binding"/>
    <property type="evidence" value="ECO:0007669"/>
    <property type="project" value="InterPro"/>
</dbReference>
<keyword evidence="3" id="KW-0560">Oxidoreductase</keyword>
<dbReference type="PROSITE" id="PS00079">
    <property type="entry name" value="MULTICOPPER_OXIDASE1"/>
    <property type="match status" value="1"/>
</dbReference>
<keyword evidence="6" id="KW-0472">Membrane</keyword>
<feature type="domain" description="Plastocyanin-like" evidence="8">
    <location>
        <begin position="475"/>
        <end position="581"/>
    </location>
</feature>
<dbReference type="Gene3D" id="2.60.40.420">
    <property type="entry name" value="Cupredoxins - blue copper proteins"/>
    <property type="match status" value="3"/>
</dbReference>
<comment type="similarity">
    <text evidence="1">Belongs to the multicopper oxidase family.</text>
</comment>
<evidence type="ECO:0000259" key="8">
    <source>
        <dbReference type="Pfam" id="PF07731"/>
    </source>
</evidence>
<dbReference type="InterPro" id="IPR011706">
    <property type="entry name" value="Cu-oxidase_C"/>
</dbReference>
<feature type="transmembrane region" description="Helical" evidence="6">
    <location>
        <begin position="9"/>
        <end position="28"/>
    </location>
</feature>
<dbReference type="EMBL" id="QGML01001932">
    <property type="protein sequence ID" value="TVY88113.1"/>
    <property type="molecule type" value="Genomic_DNA"/>
</dbReference>
<keyword evidence="6" id="KW-0812">Transmembrane</keyword>
<dbReference type="PANTHER" id="PTHR11709:SF394">
    <property type="entry name" value="FI03373P-RELATED"/>
    <property type="match status" value="1"/>
</dbReference>
<dbReference type="PANTHER" id="PTHR11709">
    <property type="entry name" value="MULTI-COPPER OXIDASE"/>
    <property type="match status" value="1"/>
</dbReference>
<dbReference type="CDD" id="cd04206">
    <property type="entry name" value="CuRO_1_LCC_like"/>
    <property type="match status" value="1"/>
</dbReference>
<evidence type="ECO:0000256" key="5">
    <source>
        <dbReference type="SAM" id="MobiDB-lite"/>
    </source>
</evidence>
<dbReference type="GO" id="GO:0016491">
    <property type="term" value="F:oxidoreductase activity"/>
    <property type="evidence" value="ECO:0007669"/>
    <property type="project" value="UniProtKB-KW"/>
</dbReference>
<accession>A0A559M574</accession>
<evidence type="ECO:0000313" key="11">
    <source>
        <dbReference type="Proteomes" id="UP000315522"/>
    </source>
</evidence>
<dbReference type="Pfam" id="PF07731">
    <property type="entry name" value="Cu-oxidase_2"/>
    <property type="match status" value="1"/>
</dbReference>
<sequence length="622" mass="68898">MLLSARSQLYLTTTLLLLAILFYISIYFSTISHSLLGSSSRFGGAGSTASPPPNNLAYVLNPDEHAYREPKTIRYVWNITSDLRTPDGVTKNIYLINGHFPGPLIEARSGDEIVVEVKNGLDDEGTAIHWHGLSMKGVNEMDGVVGVTQCAIAPGQHFTYKFKIQDDQAGTFWYHAHSDVQRADGLYGALVVHKPAVSGSSEKAIFEYDEDLALMIGDWYHRSAQEVQDYYTEATNFGLEPAPDSIVINGQGAFNCSMEIPARPIECKNAEMQQLRLSGEFTRLRIINTGALAGFSLSISGHIMTLFQVDGGNEIEAAPEAKAIGVLYPGERIDVIVERIGPEEVKDPMLTITLDRENLKFKNFALTPTQNFTISSSSKPKRQARRSVDKKDEEDELLPFFPLANASGPTITIPSAASKTILLYTKIEMLSEFHNIPKGFINRTSWEARADKTPLLALDRSSWGEAFVPWIGPEMGIWVDIVLNNMDDRGHPFHLHGNSFYILATHKATPSSYDAYNPFETPIPAGGPLNTLDPVMKDTVFVPRMGYVVLRFRADNEGLWFFHCHILMHQKVGMAMAFQVGGDEGGSRGMNHAASILHLLRSRVLKWPTQSAIPPATSNFHL</sequence>
<keyword evidence="11" id="KW-1185">Reference proteome</keyword>
<evidence type="ECO:0000313" key="10">
    <source>
        <dbReference type="EMBL" id="TVY88113.1"/>
    </source>
</evidence>
<evidence type="ECO:0000256" key="3">
    <source>
        <dbReference type="ARBA" id="ARBA00023002"/>
    </source>
</evidence>
<dbReference type="CDD" id="cd13910">
    <property type="entry name" value="CuRO_3_MCO_like_4"/>
    <property type="match status" value="1"/>
</dbReference>
<dbReference type="CDD" id="cd04205">
    <property type="entry name" value="CuRO_2_LCC_like"/>
    <property type="match status" value="1"/>
</dbReference>
<keyword evidence="4" id="KW-0186">Copper</keyword>
<dbReference type="AlphaFoldDB" id="A0A559M574"/>
<organism evidence="10 11">
    <name type="scientific">Lachnellula willkommii</name>
    <dbReference type="NCBI Taxonomy" id="215461"/>
    <lineage>
        <taxon>Eukaryota</taxon>
        <taxon>Fungi</taxon>
        <taxon>Dikarya</taxon>
        <taxon>Ascomycota</taxon>
        <taxon>Pezizomycotina</taxon>
        <taxon>Leotiomycetes</taxon>
        <taxon>Helotiales</taxon>
        <taxon>Lachnaceae</taxon>
        <taxon>Lachnellula</taxon>
    </lineage>
</organism>
<keyword evidence="2" id="KW-0479">Metal-binding</keyword>
<evidence type="ECO:0000259" key="9">
    <source>
        <dbReference type="Pfam" id="PF07732"/>
    </source>
</evidence>
<evidence type="ECO:0000256" key="4">
    <source>
        <dbReference type="ARBA" id="ARBA00023008"/>
    </source>
</evidence>
<gene>
    <name evidence="10" type="primary">LAC2</name>
    <name evidence="10" type="ORF">LAWI1_G002831</name>
</gene>
<proteinExistence type="inferred from homology"/>
<dbReference type="InterPro" id="IPR045087">
    <property type="entry name" value="Cu-oxidase_fam"/>
</dbReference>
<evidence type="ECO:0000256" key="2">
    <source>
        <dbReference type="ARBA" id="ARBA00022723"/>
    </source>
</evidence>